<dbReference type="NCBIfam" id="TIGR01588">
    <property type="entry name" value="citE"/>
    <property type="match status" value="1"/>
</dbReference>
<protein>
    <recommendedName>
        <fullName evidence="8">Citrate lyase subunit beta</fullName>
        <ecNumber evidence="6">4.1.3.34</ecNumber>
        <ecNumber evidence="7">4.1.3.6</ecNumber>
    </recommendedName>
    <alternativeName>
        <fullName evidence="13">Citrate (pro-3S)-lyase subunit beta</fullName>
    </alternativeName>
    <alternativeName>
        <fullName evidence="14">Citryl-CoA lyase subunit</fullName>
    </alternativeName>
</protein>
<dbReference type="EMBL" id="VLKH01000004">
    <property type="protein sequence ID" value="TWH80339.1"/>
    <property type="molecule type" value="Genomic_DNA"/>
</dbReference>
<reference evidence="20 21" key="1">
    <citation type="submission" date="2019-07" db="EMBL/GenBank/DDBJ databases">
        <title>Genomic Encyclopedia of Type Strains, Phase I: the one thousand microbial genomes (KMG-I) project.</title>
        <authorList>
            <person name="Kyrpides N."/>
        </authorList>
    </citation>
    <scope>NUCLEOTIDE SEQUENCE [LARGE SCALE GENOMIC DNA]</scope>
    <source>
        <strain evidence="20 21">DSM 13558</strain>
    </source>
</reference>
<evidence type="ECO:0000256" key="9">
    <source>
        <dbReference type="ARBA" id="ARBA00022490"/>
    </source>
</evidence>
<evidence type="ECO:0000256" key="4">
    <source>
        <dbReference type="ARBA" id="ARBA00005549"/>
    </source>
</evidence>
<dbReference type="PANTHER" id="PTHR32308:SF10">
    <property type="entry name" value="CITRATE LYASE SUBUNIT BETA"/>
    <property type="match status" value="1"/>
</dbReference>
<gene>
    <name evidence="20" type="ORF">LY60_01599</name>
</gene>
<evidence type="ECO:0000256" key="16">
    <source>
        <dbReference type="ARBA" id="ARBA00049110"/>
    </source>
</evidence>
<dbReference type="InterPro" id="IPR011206">
    <property type="entry name" value="Citrate_lyase_beta/mcl1/mcl2"/>
</dbReference>
<evidence type="ECO:0000313" key="20">
    <source>
        <dbReference type="EMBL" id="TWH80339.1"/>
    </source>
</evidence>
<dbReference type="Gene3D" id="3.20.20.60">
    <property type="entry name" value="Phosphoenolpyruvate-binding domains"/>
    <property type="match status" value="1"/>
</dbReference>
<keyword evidence="10 18" id="KW-0479">Metal-binding</keyword>
<dbReference type="GO" id="GO:0006107">
    <property type="term" value="P:oxaloacetate metabolic process"/>
    <property type="evidence" value="ECO:0007669"/>
    <property type="project" value="TreeGrafter"/>
</dbReference>
<dbReference type="GO" id="GO:0006084">
    <property type="term" value="P:acetyl-CoA metabolic process"/>
    <property type="evidence" value="ECO:0007669"/>
    <property type="project" value="InterPro"/>
</dbReference>
<evidence type="ECO:0000256" key="3">
    <source>
        <dbReference type="ARBA" id="ARBA00004496"/>
    </source>
</evidence>
<dbReference type="GO" id="GO:0008815">
    <property type="term" value="F:citrate (pro-3S)-lyase activity"/>
    <property type="evidence" value="ECO:0007669"/>
    <property type="project" value="UniProtKB-EC"/>
</dbReference>
<dbReference type="GO" id="GO:0008816">
    <property type="term" value="F:citryl-CoA lyase activity"/>
    <property type="evidence" value="ECO:0007669"/>
    <property type="project" value="UniProtKB-EC"/>
</dbReference>
<evidence type="ECO:0000256" key="15">
    <source>
        <dbReference type="ARBA" id="ARBA00048308"/>
    </source>
</evidence>
<comment type="caution">
    <text evidence="20">The sequence shown here is derived from an EMBL/GenBank/DDBJ whole genome shotgun (WGS) entry which is preliminary data.</text>
</comment>
<dbReference type="InterPro" id="IPR005000">
    <property type="entry name" value="Aldolase/citrate-lyase_domain"/>
</dbReference>
<comment type="cofactor">
    <cofactor evidence="1">
        <name>Mg(2+)</name>
        <dbReference type="ChEBI" id="CHEBI:18420"/>
    </cofactor>
</comment>
<evidence type="ECO:0000256" key="14">
    <source>
        <dbReference type="ARBA" id="ARBA00032495"/>
    </source>
</evidence>
<dbReference type="InterPro" id="IPR006475">
    <property type="entry name" value="Citrate_lyase_beta_bac"/>
</dbReference>
<evidence type="ECO:0000256" key="8">
    <source>
        <dbReference type="ARBA" id="ARBA00015712"/>
    </source>
</evidence>
<dbReference type="SUPFAM" id="SSF51621">
    <property type="entry name" value="Phosphoenolpyruvate/pyruvate domain"/>
    <property type="match status" value="1"/>
</dbReference>
<dbReference type="GO" id="GO:0009346">
    <property type="term" value="C:ATP-independent citrate lyase complex"/>
    <property type="evidence" value="ECO:0007669"/>
    <property type="project" value="InterPro"/>
</dbReference>
<dbReference type="InterPro" id="IPR040442">
    <property type="entry name" value="Pyrv_kinase-like_dom_sf"/>
</dbReference>
<comment type="catalytic activity">
    <reaction evidence="16">
        <text>(3S)-citryl-CoA = oxaloacetate + acetyl-CoA</text>
        <dbReference type="Rhea" id="RHEA:20812"/>
        <dbReference type="ChEBI" id="CHEBI:16452"/>
        <dbReference type="ChEBI" id="CHEBI:57288"/>
        <dbReference type="ChEBI" id="CHEBI:57321"/>
        <dbReference type="EC" id="4.1.3.34"/>
    </reaction>
</comment>
<evidence type="ECO:0000256" key="12">
    <source>
        <dbReference type="ARBA" id="ARBA00023239"/>
    </source>
</evidence>
<dbReference type="RefSeq" id="WP_145082139.1">
    <property type="nucleotide sequence ID" value="NZ_DAMBUX010000001.1"/>
</dbReference>
<dbReference type="GO" id="GO:0005737">
    <property type="term" value="C:cytoplasm"/>
    <property type="evidence" value="ECO:0007669"/>
    <property type="project" value="UniProtKB-SubCell"/>
</dbReference>
<evidence type="ECO:0000256" key="6">
    <source>
        <dbReference type="ARBA" id="ARBA00012258"/>
    </source>
</evidence>
<comment type="similarity">
    <text evidence="4">Belongs to the HpcH/HpaI aldolase family. Citrate lyase beta subunit subfamily.</text>
</comment>
<evidence type="ECO:0000256" key="2">
    <source>
        <dbReference type="ARBA" id="ARBA00003671"/>
    </source>
</evidence>
<keyword evidence="21" id="KW-1185">Reference proteome</keyword>
<proteinExistence type="inferred from homology"/>
<keyword evidence="9" id="KW-0963">Cytoplasm</keyword>
<dbReference type="PANTHER" id="PTHR32308">
    <property type="entry name" value="LYASE BETA SUBUNIT, PUTATIVE (AFU_ORTHOLOGUE AFUA_4G13030)-RELATED"/>
    <property type="match status" value="1"/>
</dbReference>
<feature type="binding site" evidence="17">
    <location>
        <position position="67"/>
    </location>
    <ligand>
        <name>substrate</name>
    </ligand>
</feature>
<feature type="binding site" evidence="17">
    <location>
        <position position="130"/>
    </location>
    <ligand>
        <name>substrate</name>
    </ligand>
</feature>
<organism evidence="20 21">
    <name type="scientific">Sedimentibacter saalensis</name>
    <dbReference type="NCBI Taxonomy" id="130788"/>
    <lineage>
        <taxon>Bacteria</taxon>
        <taxon>Bacillati</taxon>
        <taxon>Bacillota</taxon>
        <taxon>Tissierellia</taxon>
        <taxon>Sedimentibacter</taxon>
    </lineage>
</organism>
<sequence length="298" mass="32899">MVKLRRTMMYVTGNNPANIMEAHLYGSDSIMFDLEDSVSLKEKDSARFLVYNALKTMDYGNVETVVRINGLDTQFGRDDLEAMVRAQPDIIRLPKTETKQDIIDVDNMISEIEKQVGLEVGSTKIMAAVESPLGVMNAYEIATASKRLVAIAIGAEDFVTNMKTTRSPEGIELLAARSNLLMAARAAGIYALDTVYTNIKDDEGFMDEVKLIKQLGFDGKSVIHPRQIGMVHKIYTPTEKEIRNAVRIVGAIKEAESKGSGVIALDGKMIDGPVVDRAYRVLELAKASGVYKEEEQND</sequence>
<evidence type="ECO:0000256" key="5">
    <source>
        <dbReference type="ARBA" id="ARBA00011382"/>
    </source>
</evidence>
<dbReference type="Proteomes" id="UP000315343">
    <property type="component" value="Unassembled WGS sequence"/>
</dbReference>
<comment type="subunit">
    <text evidence="5">Oligomer with a subunit composition of (alpha,beta,gamma)6.</text>
</comment>
<dbReference type="PIRSF" id="PIRSF015582">
    <property type="entry name" value="Cit_lyase_B"/>
    <property type="match status" value="1"/>
</dbReference>
<dbReference type="OrthoDB" id="9786940at2"/>
<feature type="domain" description="HpcH/HpaI aldolase/citrate lyase" evidence="19">
    <location>
        <begin position="6"/>
        <end position="225"/>
    </location>
</feature>
<keyword evidence="12 20" id="KW-0456">Lyase</keyword>
<evidence type="ECO:0000256" key="11">
    <source>
        <dbReference type="ARBA" id="ARBA00022842"/>
    </source>
</evidence>
<dbReference type="InterPro" id="IPR015813">
    <property type="entry name" value="Pyrv/PenolPyrv_kinase-like_dom"/>
</dbReference>
<dbReference type="Pfam" id="PF03328">
    <property type="entry name" value="HpcH_HpaI"/>
    <property type="match status" value="1"/>
</dbReference>
<feature type="binding site" evidence="18">
    <location>
        <position position="130"/>
    </location>
    <ligand>
        <name>Mg(2+)</name>
        <dbReference type="ChEBI" id="CHEBI:18420"/>
    </ligand>
</feature>
<dbReference type="FunFam" id="3.20.20.60:FF:000008">
    <property type="entry name" value="Citrate (Pro-3S)-lyase subunit beta"/>
    <property type="match status" value="1"/>
</dbReference>
<feature type="binding site" evidence="18">
    <location>
        <position position="157"/>
    </location>
    <ligand>
        <name>Mg(2+)</name>
        <dbReference type="ChEBI" id="CHEBI:18420"/>
    </ligand>
</feature>
<comment type="catalytic activity">
    <reaction evidence="15">
        <text>citrate = oxaloacetate + acetate</text>
        <dbReference type="Rhea" id="RHEA:10760"/>
        <dbReference type="ChEBI" id="CHEBI:16452"/>
        <dbReference type="ChEBI" id="CHEBI:16947"/>
        <dbReference type="ChEBI" id="CHEBI:30089"/>
        <dbReference type="EC" id="4.1.3.6"/>
    </reaction>
</comment>
<evidence type="ECO:0000256" key="10">
    <source>
        <dbReference type="ARBA" id="ARBA00022723"/>
    </source>
</evidence>
<evidence type="ECO:0000256" key="1">
    <source>
        <dbReference type="ARBA" id="ARBA00001946"/>
    </source>
</evidence>
<name>A0A562JB26_9FIRM</name>
<dbReference type="EC" id="4.1.3.34" evidence="6"/>
<comment type="subcellular location">
    <subcellularLocation>
        <location evidence="3">Cytoplasm</location>
    </subcellularLocation>
</comment>
<dbReference type="GO" id="GO:0000287">
    <property type="term" value="F:magnesium ion binding"/>
    <property type="evidence" value="ECO:0007669"/>
    <property type="project" value="TreeGrafter"/>
</dbReference>
<evidence type="ECO:0000256" key="7">
    <source>
        <dbReference type="ARBA" id="ARBA00012914"/>
    </source>
</evidence>
<comment type="function">
    <text evidence="2">Represents a citryl-ACP lyase.</text>
</comment>
<evidence type="ECO:0000256" key="17">
    <source>
        <dbReference type="PIRSR" id="PIRSR015582-1"/>
    </source>
</evidence>
<accession>A0A562JB26</accession>
<evidence type="ECO:0000256" key="13">
    <source>
        <dbReference type="ARBA" id="ARBA00030255"/>
    </source>
</evidence>
<evidence type="ECO:0000259" key="19">
    <source>
        <dbReference type="Pfam" id="PF03328"/>
    </source>
</evidence>
<dbReference type="AlphaFoldDB" id="A0A562JB26"/>
<keyword evidence="11 18" id="KW-0460">Magnesium</keyword>
<dbReference type="EC" id="4.1.3.6" evidence="7"/>
<evidence type="ECO:0000313" key="21">
    <source>
        <dbReference type="Proteomes" id="UP000315343"/>
    </source>
</evidence>
<evidence type="ECO:0000256" key="18">
    <source>
        <dbReference type="PIRSR" id="PIRSR015582-2"/>
    </source>
</evidence>